<name>A0A6P1MKQ9_9FIRM</name>
<evidence type="ECO:0000313" key="2">
    <source>
        <dbReference type="Proteomes" id="UP000463883"/>
    </source>
</evidence>
<gene>
    <name evidence="1" type="ORF">Ami3637_07270</name>
</gene>
<dbReference type="KEGG" id="amic:Ami3637_07270"/>
<dbReference type="Proteomes" id="UP000463883">
    <property type="component" value="Chromosome"/>
</dbReference>
<evidence type="ECO:0000313" key="1">
    <source>
        <dbReference type="EMBL" id="QHI72226.1"/>
    </source>
</evidence>
<protein>
    <submittedName>
        <fullName evidence="1">Uncharacterized protein</fullName>
    </submittedName>
</protein>
<reference evidence="1 2" key="1">
    <citation type="submission" date="2020-01" db="EMBL/GenBank/DDBJ databases">
        <title>Genomic analysis of Aminipila sp. CBA3637.</title>
        <authorList>
            <person name="Kim Y.B."/>
            <person name="Roh S.W."/>
        </authorList>
    </citation>
    <scope>NUCLEOTIDE SEQUENCE [LARGE SCALE GENOMIC DNA]</scope>
    <source>
        <strain evidence="1 2">CBA3637</strain>
    </source>
</reference>
<organism evidence="1 2">
    <name type="scientific">Aminipila terrae</name>
    <dbReference type="NCBI Taxonomy" id="2697030"/>
    <lineage>
        <taxon>Bacteria</taxon>
        <taxon>Bacillati</taxon>
        <taxon>Bacillota</taxon>
        <taxon>Clostridia</taxon>
        <taxon>Peptostreptococcales</taxon>
        <taxon>Anaerovoracaceae</taxon>
        <taxon>Aminipila</taxon>
    </lineage>
</organism>
<dbReference type="RefSeq" id="WP_162361996.1">
    <property type="nucleotide sequence ID" value="NZ_CP047591.1"/>
</dbReference>
<sequence>MNGKGKMQDNFIKKKANELYLLDTNVENVFISEYMAGAPAEYVKVYLFALMYAGRGIIWIMRP</sequence>
<dbReference type="EMBL" id="CP047591">
    <property type="protein sequence ID" value="QHI72226.1"/>
    <property type="molecule type" value="Genomic_DNA"/>
</dbReference>
<accession>A0A6P1MKQ9</accession>
<keyword evidence="2" id="KW-1185">Reference proteome</keyword>
<dbReference type="AlphaFoldDB" id="A0A6P1MKQ9"/>
<proteinExistence type="predicted"/>